<dbReference type="Proteomes" id="UP000611640">
    <property type="component" value="Chromosome"/>
</dbReference>
<keyword evidence="4 7" id="KW-0812">Transmembrane</keyword>
<feature type="transmembrane region" description="Helical" evidence="7">
    <location>
        <begin position="277"/>
        <end position="297"/>
    </location>
</feature>
<dbReference type="AlphaFoldDB" id="A0A7R7DMJ4"/>
<feature type="domain" description="SSD" evidence="8">
    <location>
        <begin position="233"/>
        <end position="328"/>
    </location>
</feature>
<evidence type="ECO:0000256" key="2">
    <source>
        <dbReference type="ARBA" id="ARBA00010157"/>
    </source>
</evidence>
<protein>
    <submittedName>
        <fullName evidence="9">Membrane protein</fullName>
    </submittedName>
</protein>
<feature type="transmembrane region" description="Helical" evidence="7">
    <location>
        <begin position="566"/>
        <end position="586"/>
    </location>
</feature>
<feature type="transmembrane region" description="Helical" evidence="7">
    <location>
        <begin position="176"/>
        <end position="194"/>
    </location>
</feature>
<feature type="transmembrane region" description="Helical" evidence="7">
    <location>
        <begin position="231"/>
        <end position="250"/>
    </location>
</feature>
<keyword evidence="6 7" id="KW-0472">Membrane</keyword>
<evidence type="ECO:0000256" key="7">
    <source>
        <dbReference type="SAM" id="Phobius"/>
    </source>
</evidence>
<evidence type="ECO:0000313" key="10">
    <source>
        <dbReference type="Proteomes" id="UP000611640"/>
    </source>
</evidence>
<dbReference type="KEGG" id="atl:Athai_19830"/>
<evidence type="ECO:0000256" key="4">
    <source>
        <dbReference type="ARBA" id="ARBA00022692"/>
    </source>
</evidence>
<dbReference type="SUPFAM" id="SSF82866">
    <property type="entry name" value="Multidrug efflux transporter AcrB transmembrane domain"/>
    <property type="match status" value="2"/>
</dbReference>
<evidence type="ECO:0000256" key="6">
    <source>
        <dbReference type="ARBA" id="ARBA00023136"/>
    </source>
</evidence>
<reference evidence="9 10" key="1">
    <citation type="submission" date="2020-08" db="EMBL/GenBank/DDBJ databases">
        <title>Whole genome shotgun sequence of Actinocatenispora thailandica NBRC 105041.</title>
        <authorList>
            <person name="Komaki H."/>
            <person name="Tamura T."/>
        </authorList>
    </citation>
    <scope>NUCLEOTIDE SEQUENCE [LARGE SCALE GENOMIC DNA]</scope>
    <source>
        <strain evidence="9 10">NBRC 105041</strain>
    </source>
</reference>
<dbReference type="Gene3D" id="1.20.1640.10">
    <property type="entry name" value="Multidrug efflux transporter AcrB transmembrane domain"/>
    <property type="match status" value="2"/>
</dbReference>
<feature type="transmembrane region" description="Helical" evidence="7">
    <location>
        <begin position="534"/>
        <end position="554"/>
    </location>
</feature>
<gene>
    <name evidence="9" type="ORF">Athai_19830</name>
</gene>
<feature type="transmembrane region" description="Helical" evidence="7">
    <location>
        <begin position="510"/>
        <end position="527"/>
    </location>
</feature>
<proteinExistence type="inferred from homology"/>
<keyword evidence="10" id="KW-1185">Reference proteome</keyword>
<dbReference type="InterPro" id="IPR050545">
    <property type="entry name" value="Mycobact_MmpL"/>
</dbReference>
<accession>A0A7R7DMJ4</accession>
<comment type="similarity">
    <text evidence="2">Belongs to the resistance-nodulation-cell division (RND) (TC 2.A.6) family. MmpL subfamily.</text>
</comment>
<dbReference type="InterPro" id="IPR004869">
    <property type="entry name" value="MMPL_dom"/>
</dbReference>
<feature type="transmembrane region" description="Helical" evidence="7">
    <location>
        <begin position="363"/>
        <end position="382"/>
    </location>
</feature>
<dbReference type="PANTHER" id="PTHR33406:SF6">
    <property type="entry name" value="MEMBRANE PROTEIN YDGH-RELATED"/>
    <property type="match status" value="1"/>
</dbReference>
<feature type="transmembrane region" description="Helical" evidence="7">
    <location>
        <begin position="201"/>
        <end position="225"/>
    </location>
</feature>
<feature type="transmembrane region" description="Helical" evidence="7">
    <location>
        <begin position="640"/>
        <end position="667"/>
    </location>
</feature>
<feature type="transmembrane region" description="Helical" evidence="7">
    <location>
        <begin position="303"/>
        <end position="328"/>
    </location>
</feature>
<evidence type="ECO:0000259" key="8">
    <source>
        <dbReference type="PROSITE" id="PS50156"/>
    </source>
</evidence>
<evidence type="ECO:0000256" key="1">
    <source>
        <dbReference type="ARBA" id="ARBA00004651"/>
    </source>
</evidence>
<name>A0A7R7DMJ4_9ACTN</name>
<evidence type="ECO:0000256" key="3">
    <source>
        <dbReference type="ARBA" id="ARBA00022475"/>
    </source>
</evidence>
<dbReference type="RefSeq" id="WP_239156835.1">
    <property type="nucleotide sequence ID" value="NZ_AP023355.1"/>
</dbReference>
<feature type="transmembrane region" description="Helical" evidence="7">
    <location>
        <begin position="607"/>
        <end position="634"/>
    </location>
</feature>
<dbReference type="InterPro" id="IPR000731">
    <property type="entry name" value="SSD"/>
</dbReference>
<dbReference type="PANTHER" id="PTHR33406">
    <property type="entry name" value="MEMBRANE PROTEIN MJ1562-RELATED"/>
    <property type="match status" value="1"/>
</dbReference>
<dbReference type="GO" id="GO:0005886">
    <property type="term" value="C:plasma membrane"/>
    <property type="evidence" value="ECO:0007669"/>
    <property type="project" value="UniProtKB-SubCell"/>
</dbReference>
<organism evidence="9 10">
    <name type="scientific">Actinocatenispora thailandica</name>
    <dbReference type="NCBI Taxonomy" id="227318"/>
    <lineage>
        <taxon>Bacteria</taxon>
        <taxon>Bacillati</taxon>
        <taxon>Actinomycetota</taxon>
        <taxon>Actinomycetes</taxon>
        <taxon>Micromonosporales</taxon>
        <taxon>Micromonosporaceae</taxon>
        <taxon>Actinocatenispora</taxon>
    </lineage>
</organism>
<dbReference type="PROSITE" id="PS50156">
    <property type="entry name" value="SSD"/>
    <property type="match status" value="2"/>
</dbReference>
<keyword evidence="3" id="KW-1003">Cell membrane</keyword>
<comment type="subcellular location">
    <subcellularLocation>
        <location evidence="1">Cell membrane</location>
        <topology evidence="1">Multi-pass membrane protein</topology>
    </subcellularLocation>
</comment>
<evidence type="ECO:0000256" key="5">
    <source>
        <dbReference type="ARBA" id="ARBA00022989"/>
    </source>
</evidence>
<dbReference type="EMBL" id="AP023355">
    <property type="protein sequence ID" value="BCJ34480.1"/>
    <property type="molecule type" value="Genomic_DNA"/>
</dbReference>
<sequence length="692" mass="70820">MTEAWRRLAAVLTGRRSRWLVMVFGLLAAAAVSGALAGATPPGAAQALPTGSESAQVRQLEQRFPQHELAPVVVVVSRSDGGRLTGADLAAADRLGTALGRQVGQHASGPIRSADRQAAVVNVPVDADRSNAEIGDTIARLRGTAHRVVPDQLSVQITGGPAFGADIAAAFDGANVTLLAVTIGIVAVLLLVTYRSPILWLVPLAVVGLADQVAARVTAALGAAADLQFDAGIISVLVFGAGTNYALLLISRYREELYRSADHRTALAAAVRGTGPAILASNVTVVAALLTLLLATMPNTRGLGVAAAVGLAIALLFVLVLLPAALAVCGRRLFWPFVPHPGAAPARAGGFWRRTAGGVTRRPALVVAASLVVLAILAGGLLGTRVGLSQLEQFRVSSQSATGLRVLARHFPAGESAPLVVVARAGAAPAVTAAARQLPGVQVRPAGSSPDGLVKLTVVDAAQPGSAASLDTVRRLRAAVHAVPGAQAKVGGQTAQDLDVRDAFHHDLRTIAPLILAVALVLLVLLLRSLVAPVLLVAVNLASAIAAIGAGTFVGTRLFGFPALDVNVPLVAFLFLVALGIDYTIFLAHRTRQESAARGTRAGVIAAIGRTGGVITSAGVVLAAVFAALGVLPLTTLAQLGLIVGLGVLIDTLLVRTIVVPAVFALVGDRIWWPSRPHRPDREPELVAAANG</sequence>
<evidence type="ECO:0000313" key="9">
    <source>
        <dbReference type="EMBL" id="BCJ34480.1"/>
    </source>
</evidence>
<feature type="domain" description="SSD" evidence="8">
    <location>
        <begin position="537"/>
        <end position="665"/>
    </location>
</feature>
<dbReference type="Pfam" id="PF03176">
    <property type="entry name" value="MMPL"/>
    <property type="match status" value="2"/>
</dbReference>
<keyword evidence="5 7" id="KW-1133">Transmembrane helix</keyword>